<organism evidence="2 3">
    <name type="scientific">Ramlibacter algicola</name>
    <dbReference type="NCBI Taxonomy" id="2795217"/>
    <lineage>
        <taxon>Bacteria</taxon>
        <taxon>Pseudomonadati</taxon>
        <taxon>Pseudomonadota</taxon>
        <taxon>Betaproteobacteria</taxon>
        <taxon>Burkholderiales</taxon>
        <taxon>Comamonadaceae</taxon>
        <taxon>Ramlibacter</taxon>
    </lineage>
</organism>
<accession>A0A934US88</accession>
<protein>
    <submittedName>
        <fullName evidence="2">Serine hydrolase</fullName>
    </submittedName>
</protein>
<dbReference type="InterPro" id="IPR012338">
    <property type="entry name" value="Beta-lactam/transpept-like"/>
</dbReference>
<gene>
    <name evidence="2" type="ORF">I8E28_15320</name>
</gene>
<dbReference type="Proteomes" id="UP000617041">
    <property type="component" value="Unassembled WGS sequence"/>
</dbReference>
<dbReference type="InterPro" id="IPR001466">
    <property type="entry name" value="Beta-lactam-related"/>
</dbReference>
<keyword evidence="2" id="KW-0378">Hydrolase</keyword>
<dbReference type="Gene3D" id="3.40.710.10">
    <property type="entry name" value="DD-peptidase/beta-lactamase superfamily"/>
    <property type="match status" value="1"/>
</dbReference>
<evidence type="ECO:0000313" key="3">
    <source>
        <dbReference type="Proteomes" id="UP000617041"/>
    </source>
</evidence>
<keyword evidence="3" id="KW-1185">Reference proteome</keyword>
<reference evidence="2" key="1">
    <citation type="submission" date="2020-12" db="EMBL/GenBank/DDBJ databases">
        <title>Ramlibacter sp. nov., isolated from a freshwater alga, Cryptomonas.</title>
        <authorList>
            <person name="Kim H.M."/>
            <person name="Jeon C.O."/>
        </authorList>
    </citation>
    <scope>NUCLEOTIDE SEQUENCE</scope>
    <source>
        <strain evidence="2">CrO1</strain>
    </source>
</reference>
<dbReference type="InterPro" id="IPR050789">
    <property type="entry name" value="Diverse_Enzym_Activities"/>
</dbReference>
<sequence length="391" mass="43483">MTGFPPPADQRATLANWRTPPFNRWAFHHVSELVPSAFVRGAASATPWQLEPRDLDGFRLEHRGRHFDFRGWLDQTFTDSFVVLRDGKLAFETYAGGQDAATPHIWMSVSKSVLGLVAGIAVGRGQLDVDARLETIVPELEGSAFAGATVRDALDMRVGIHFDEDYHARSGPIIEYRKAHLWDPLPVGEQPSDLRSFLCTLKERDGEHGGRFHYVSPNTDLLGWVLERATGTRYADLVSDTLWKPIGAERDAYITVDRFGAPRCAGGFCATPRDMARLGRLFVTGGRQGSEQVVPEAWIRDIVGFDGEQAWQAGDFFDLFSRAPMHYRSKWYVLHGPQPLVFGVGVFGQHLFIDPAADLVIAMCASQPLPLDESFVALTMAGVEQLRAIFQ</sequence>
<dbReference type="EMBL" id="JAEDAO010000001">
    <property type="protein sequence ID" value="MBK0393970.1"/>
    <property type="molecule type" value="Genomic_DNA"/>
</dbReference>
<dbReference type="SUPFAM" id="SSF56601">
    <property type="entry name" value="beta-lactamase/transpeptidase-like"/>
    <property type="match status" value="1"/>
</dbReference>
<comment type="caution">
    <text evidence="2">The sequence shown here is derived from an EMBL/GenBank/DDBJ whole genome shotgun (WGS) entry which is preliminary data.</text>
</comment>
<dbReference type="GO" id="GO:0016787">
    <property type="term" value="F:hydrolase activity"/>
    <property type="evidence" value="ECO:0007669"/>
    <property type="project" value="UniProtKB-KW"/>
</dbReference>
<dbReference type="PANTHER" id="PTHR43283:SF7">
    <property type="entry name" value="BETA-LACTAMASE-RELATED DOMAIN-CONTAINING PROTEIN"/>
    <property type="match status" value="1"/>
</dbReference>
<feature type="domain" description="Beta-lactamase-related" evidence="1">
    <location>
        <begin position="80"/>
        <end position="370"/>
    </location>
</feature>
<dbReference type="AlphaFoldDB" id="A0A934US88"/>
<dbReference type="PANTHER" id="PTHR43283">
    <property type="entry name" value="BETA-LACTAMASE-RELATED"/>
    <property type="match status" value="1"/>
</dbReference>
<dbReference type="Pfam" id="PF00144">
    <property type="entry name" value="Beta-lactamase"/>
    <property type="match status" value="1"/>
</dbReference>
<dbReference type="RefSeq" id="WP_200788929.1">
    <property type="nucleotide sequence ID" value="NZ_JAEDAO010000001.1"/>
</dbReference>
<proteinExistence type="predicted"/>
<evidence type="ECO:0000259" key="1">
    <source>
        <dbReference type="Pfam" id="PF00144"/>
    </source>
</evidence>
<evidence type="ECO:0000313" key="2">
    <source>
        <dbReference type="EMBL" id="MBK0393970.1"/>
    </source>
</evidence>
<name>A0A934US88_9BURK</name>